<dbReference type="EMBL" id="JAUSWH010000002">
    <property type="protein sequence ID" value="MDQ0454412.1"/>
    <property type="molecule type" value="Genomic_DNA"/>
</dbReference>
<gene>
    <name evidence="6" type="ORF">QO005_000739</name>
</gene>
<organism evidence="6 7">
    <name type="scientific">Rhizobium paknamense</name>
    <dbReference type="NCBI Taxonomy" id="1206817"/>
    <lineage>
        <taxon>Bacteria</taxon>
        <taxon>Pseudomonadati</taxon>
        <taxon>Pseudomonadota</taxon>
        <taxon>Alphaproteobacteria</taxon>
        <taxon>Hyphomicrobiales</taxon>
        <taxon>Rhizobiaceae</taxon>
        <taxon>Rhizobium/Agrobacterium group</taxon>
        <taxon>Rhizobium</taxon>
    </lineage>
</organism>
<evidence type="ECO:0000256" key="1">
    <source>
        <dbReference type="ARBA" id="ARBA00022553"/>
    </source>
</evidence>
<accession>A0ABU0I853</accession>
<evidence type="ECO:0000256" key="2">
    <source>
        <dbReference type="ARBA" id="ARBA00022649"/>
    </source>
</evidence>
<keyword evidence="4" id="KW-0547">Nucleotide-binding</keyword>
<evidence type="ECO:0000256" key="5">
    <source>
        <dbReference type="ARBA" id="ARBA00022801"/>
    </source>
</evidence>
<proteinExistence type="predicted"/>
<evidence type="ECO:0000256" key="3">
    <source>
        <dbReference type="ARBA" id="ARBA00022722"/>
    </source>
</evidence>
<comment type="caution">
    <text evidence="6">The sequence shown here is derived from an EMBL/GenBank/DDBJ whole genome shotgun (WGS) entry which is preliminary data.</text>
</comment>
<keyword evidence="7" id="KW-1185">Reference proteome</keyword>
<name>A0ABU0I853_9HYPH</name>
<evidence type="ECO:0000256" key="4">
    <source>
        <dbReference type="ARBA" id="ARBA00022741"/>
    </source>
</evidence>
<dbReference type="Pfam" id="PF01934">
    <property type="entry name" value="HepT-like"/>
    <property type="match status" value="1"/>
</dbReference>
<dbReference type="Proteomes" id="UP001235269">
    <property type="component" value="Unassembled WGS sequence"/>
</dbReference>
<keyword evidence="3" id="KW-0540">Nuclease</keyword>
<dbReference type="PANTHER" id="PTHR34139:SF1">
    <property type="entry name" value="RNASE MJ1380-RELATED"/>
    <property type="match status" value="1"/>
</dbReference>
<keyword evidence="1" id="KW-0597">Phosphoprotein</keyword>
<evidence type="ECO:0000313" key="7">
    <source>
        <dbReference type="Proteomes" id="UP001235269"/>
    </source>
</evidence>
<keyword evidence="5" id="KW-0378">Hydrolase</keyword>
<dbReference type="RefSeq" id="WP_307156632.1">
    <property type="nucleotide sequence ID" value="NZ_JAUSWH010000002.1"/>
</dbReference>
<dbReference type="InterPro" id="IPR051813">
    <property type="entry name" value="HepT_RNase_toxin"/>
</dbReference>
<protein>
    <submittedName>
        <fullName evidence="6">Uncharacterized protein with HEPN domain</fullName>
    </submittedName>
</protein>
<sequence length="123" mass="14263">MKKSARLPDHLKRMISAVDETLSFISHMTEEEFRADSRTQMAVPMGFVLLGEEASRIQQRFPDFVQDHPAIPWMKIRGMRNFIAHEYYQLDFAVVWQTLLHEMPKLSAQLKTVLSEPGFGKTP</sequence>
<dbReference type="PANTHER" id="PTHR34139">
    <property type="entry name" value="UPF0331 PROTEIN MJ0127"/>
    <property type="match status" value="1"/>
</dbReference>
<evidence type="ECO:0000313" key="6">
    <source>
        <dbReference type="EMBL" id="MDQ0454412.1"/>
    </source>
</evidence>
<dbReference type="InterPro" id="IPR008201">
    <property type="entry name" value="HepT-like"/>
</dbReference>
<reference evidence="6 7" key="1">
    <citation type="submission" date="2023-07" db="EMBL/GenBank/DDBJ databases">
        <title>Genomic Encyclopedia of Type Strains, Phase IV (KMG-IV): sequencing the most valuable type-strain genomes for metagenomic binning, comparative biology and taxonomic classification.</title>
        <authorList>
            <person name="Goeker M."/>
        </authorList>
    </citation>
    <scope>NUCLEOTIDE SEQUENCE [LARGE SCALE GENOMIC DNA]</scope>
    <source>
        <strain evidence="6 7">DSM 100301</strain>
    </source>
</reference>
<keyword evidence="2" id="KW-1277">Toxin-antitoxin system</keyword>